<dbReference type="GO" id="GO:0005634">
    <property type="term" value="C:nucleus"/>
    <property type="evidence" value="ECO:0007669"/>
    <property type="project" value="TreeGrafter"/>
</dbReference>
<dbReference type="InterPro" id="IPR049730">
    <property type="entry name" value="SNF2/RAD54-like_C"/>
</dbReference>
<evidence type="ECO:0000313" key="6">
    <source>
        <dbReference type="WBParaSite" id="MhA1_Contig1695.frz3.gene3"/>
    </source>
</evidence>
<evidence type="ECO:0000259" key="4">
    <source>
        <dbReference type="PROSITE" id="PS51194"/>
    </source>
</evidence>
<evidence type="ECO:0000256" key="1">
    <source>
        <dbReference type="ARBA" id="ARBA00022741"/>
    </source>
</evidence>
<dbReference type="Pfam" id="PF00271">
    <property type="entry name" value="Helicase_C"/>
    <property type="match status" value="1"/>
</dbReference>
<dbReference type="GO" id="GO:0008094">
    <property type="term" value="F:ATP-dependent activity, acting on DNA"/>
    <property type="evidence" value="ECO:0007669"/>
    <property type="project" value="TreeGrafter"/>
</dbReference>
<sequence length="231" mass="25638">MDAFKVDDDENDKVIAAELESSFAHMSLDESGLVGTSENAGQNKEIEKVFLREYASTKVVAVLERLKPIIENGDKCVIVSQWTSMLAIIEYHLKHSNTRYTSITGLVKTEDRQHRVNDFNRRNGGPSVMLLSLTAGGVGLNLVGGNHLFMVDLHWNPALELQACDRIHRLGQTKNVFIHKAASKKLTKLTKDELMFLFELDKPAATLQKTRTATALASTNAQATSSHLHPK</sequence>
<keyword evidence="5" id="KW-1185">Reference proteome</keyword>
<dbReference type="PROSITE" id="PS51194">
    <property type="entry name" value="HELICASE_CTER"/>
    <property type="match status" value="1"/>
</dbReference>
<dbReference type="InterPro" id="IPR027417">
    <property type="entry name" value="P-loop_NTPase"/>
</dbReference>
<dbReference type="GO" id="GO:0016787">
    <property type="term" value="F:hydrolase activity"/>
    <property type="evidence" value="ECO:0007669"/>
    <property type="project" value="UniProtKB-KW"/>
</dbReference>
<dbReference type="OMA" id="IIEYHIG"/>
<keyword evidence="3" id="KW-0067">ATP-binding</keyword>
<dbReference type="SUPFAM" id="SSF52540">
    <property type="entry name" value="P-loop containing nucleoside triphosphate hydrolases"/>
    <property type="match status" value="1"/>
</dbReference>
<feature type="domain" description="Helicase C-terminal" evidence="4">
    <location>
        <begin position="62"/>
        <end position="208"/>
    </location>
</feature>
<proteinExistence type="predicted"/>
<protein>
    <submittedName>
        <fullName evidence="6">Helicase C-terminal domain-containing protein</fullName>
    </submittedName>
</protein>
<dbReference type="Proteomes" id="UP000095281">
    <property type="component" value="Unplaced"/>
</dbReference>
<dbReference type="PANTHER" id="PTHR45626">
    <property type="entry name" value="TRANSCRIPTION TERMINATION FACTOR 2-RELATED"/>
    <property type="match status" value="1"/>
</dbReference>
<evidence type="ECO:0000256" key="2">
    <source>
        <dbReference type="ARBA" id="ARBA00022801"/>
    </source>
</evidence>
<dbReference type="InterPro" id="IPR001650">
    <property type="entry name" value="Helicase_C-like"/>
</dbReference>
<keyword evidence="2" id="KW-0378">Hydrolase</keyword>
<dbReference type="GO" id="GO:0006281">
    <property type="term" value="P:DNA repair"/>
    <property type="evidence" value="ECO:0007669"/>
    <property type="project" value="TreeGrafter"/>
</dbReference>
<name>A0A1I8BAM3_MELHA</name>
<dbReference type="SMART" id="SM00490">
    <property type="entry name" value="HELICc"/>
    <property type="match status" value="1"/>
</dbReference>
<dbReference type="InterPro" id="IPR050628">
    <property type="entry name" value="SNF2_RAD54_helicase_TF"/>
</dbReference>
<organism evidence="5 6">
    <name type="scientific">Meloidogyne hapla</name>
    <name type="common">Root-knot nematode worm</name>
    <dbReference type="NCBI Taxonomy" id="6305"/>
    <lineage>
        <taxon>Eukaryota</taxon>
        <taxon>Metazoa</taxon>
        <taxon>Ecdysozoa</taxon>
        <taxon>Nematoda</taxon>
        <taxon>Chromadorea</taxon>
        <taxon>Rhabditida</taxon>
        <taxon>Tylenchina</taxon>
        <taxon>Tylenchomorpha</taxon>
        <taxon>Tylenchoidea</taxon>
        <taxon>Meloidogynidae</taxon>
        <taxon>Meloidogyninae</taxon>
        <taxon>Meloidogyne</taxon>
    </lineage>
</organism>
<dbReference type="PANTHER" id="PTHR45626:SF50">
    <property type="entry name" value="TRANSCRIPTION TERMINATION FACTOR 2"/>
    <property type="match status" value="1"/>
</dbReference>
<dbReference type="WBParaSite" id="MhA1_Contig1695.frz3.gene3">
    <property type="protein sequence ID" value="MhA1_Contig1695.frz3.gene3"/>
    <property type="gene ID" value="MhA1_Contig1695.frz3.gene3"/>
</dbReference>
<dbReference type="AlphaFoldDB" id="A0A1I8BAM3"/>
<dbReference type="GO" id="GO:0005524">
    <property type="term" value="F:ATP binding"/>
    <property type="evidence" value="ECO:0007669"/>
    <property type="project" value="UniProtKB-KW"/>
</dbReference>
<evidence type="ECO:0000256" key="3">
    <source>
        <dbReference type="ARBA" id="ARBA00022840"/>
    </source>
</evidence>
<dbReference type="Gene3D" id="3.40.50.300">
    <property type="entry name" value="P-loop containing nucleotide triphosphate hydrolases"/>
    <property type="match status" value="1"/>
</dbReference>
<dbReference type="CDD" id="cd18793">
    <property type="entry name" value="SF2_C_SNF"/>
    <property type="match status" value="1"/>
</dbReference>
<keyword evidence="1" id="KW-0547">Nucleotide-binding</keyword>
<evidence type="ECO:0000313" key="5">
    <source>
        <dbReference type="Proteomes" id="UP000095281"/>
    </source>
</evidence>
<accession>A0A1I8BAM3</accession>
<reference evidence="6" key="1">
    <citation type="submission" date="2016-11" db="UniProtKB">
        <authorList>
            <consortium name="WormBaseParasite"/>
        </authorList>
    </citation>
    <scope>IDENTIFICATION</scope>
</reference>